<feature type="transmembrane region" description="Helical" evidence="2">
    <location>
        <begin position="438"/>
        <end position="457"/>
    </location>
</feature>
<feature type="transmembrane region" description="Helical" evidence="2">
    <location>
        <begin position="469"/>
        <end position="502"/>
    </location>
</feature>
<dbReference type="KEGG" id="oxy:HCG48_19275"/>
<dbReference type="InterPro" id="IPR006675">
    <property type="entry name" value="HDIG_dom"/>
</dbReference>
<proteinExistence type="predicted"/>
<dbReference type="PANTHER" id="PTHR36442">
    <property type="entry name" value="CYCLIC-DI-AMP PHOSPHODIESTERASE PGPH"/>
    <property type="match status" value="1"/>
</dbReference>
<organism evidence="4 5">
    <name type="scientific">Oxynema aestuarii AP17</name>
    <dbReference type="NCBI Taxonomy" id="2064643"/>
    <lineage>
        <taxon>Bacteria</taxon>
        <taxon>Bacillati</taxon>
        <taxon>Cyanobacteriota</taxon>
        <taxon>Cyanophyceae</taxon>
        <taxon>Oscillatoriophycideae</taxon>
        <taxon>Oscillatoriales</taxon>
        <taxon>Oscillatoriaceae</taxon>
        <taxon>Oxynema</taxon>
        <taxon>Oxynema aestuarii</taxon>
    </lineage>
</organism>
<dbReference type="InterPro" id="IPR003607">
    <property type="entry name" value="HD/PDEase_dom"/>
</dbReference>
<keyword evidence="2" id="KW-1133">Transmembrane helix</keyword>
<dbReference type="AlphaFoldDB" id="A0A6H1U0V2"/>
<sequence length="862" mass="93618">MKSIHSLTRQLEQWRRGLSANARHALSSLRGRETGSNREGSTLERGTIAPDPSLTSATESPLWKQRMGRRLNRTGHSPLSMVLAVACLTAVFGHRFYNQPQLDVGTVAPQTFVAPEAARVEDTQTTQKNREAARSGATAILTIDRPVNQQIEKVLDGVLAHGDRLRELSGGFPFLDPEILSPTVQQYLREAQAWELRAVLAAAAEGQPLDNLPPAVGSAIAPSPEPVPTQTPGASDPPRAVWAVERGLLTPQGQQAVAEVQQYRENNSPEAFSALVEAIADARQAYATAIGALVKDSNSSLHGIYDPSLFQLDDRTWEATKESIKIALRRMLAQGIPPGLPKNLLQNAVAMQVKSVVPQKAEPLATDLLLAVVQPNLKEDRERTQKHAERAAQEVKPVFVTVNQGDVIVREGEVISHAQFILLDRFDLSRREIDRSGLAGFGLAVSIAVALFWLVERRSQPKLRRRDRVLVLLLSLTAPSLILLGIPFTSLSAIGLLLGSFYGSRLGATTVTLLSVLLPIGTAIPLTHLIASGAGGVVGAIAAGRLRSREELALLGGFVGLTQGLVYPIVTLILTASTGPVGYAILGEAGLQALSGVAWSIVALGLSPYLEHVFDLITPIRLAELANPNRPLLKRLAAEAPGTFQHTMFVATLAEAAAKELGCNVELVRTGTLYHDIGKMHDALGFIENQMGGPNKHDEINDPWISAEIIKKHVTEGLVMARKCRLPKAIQAFIPEHQGTMAIAYFYHQAKQRAEQQGLPPVGEQAFRYDGPIPQSRETGIVMLADSCEAALRSLDEATPEQALNMVNKILKARWNDDQLVDSGLTREEMPKIAEIFVRVWQQYNHKRIAYPKAAIASGKRT</sequence>
<feature type="transmembrane region" description="Helical" evidence="2">
    <location>
        <begin position="514"/>
        <end position="540"/>
    </location>
</feature>
<keyword evidence="4" id="KW-0378">Hydrolase</keyword>
<dbReference type="Pfam" id="PF07698">
    <property type="entry name" value="7TM-7TMR_HD"/>
    <property type="match status" value="1"/>
</dbReference>
<dbReference type="InterPro" id="IPR011624">
    <property type="entry name" value="Metal-dep_PHydrolase_7TM_extra"/>
</dbReference>
<evidence type="ECO:0000256" key="2">
    <source>
        <dbReference type="SAM" id="Phobius"/>
    </source>
</evidence>
<keyword evidence="2" id="KW-0812">Transmembrane</keyword>
<dbReference type="RefSeq" id="WP_168570609.1">
    <property type="nucleotide sequence ID" value="NZ_CP051167.1"/>
</dbReference>
<keyword evidence="5" id="KW-1185">Reference proteome</keyword>
<evidence type="ECO:0000259" key="3">
    <source>
        <dbReference type="SMART" id="SM00471"/>
    </source>
</evidence>
<dbReference type="PANTHER" id="PTHR36442:SF1">
    <property type="entry name" value="CYCLIC-DI-AMP PHOSPHODIESTERASE PGPH"/>
    <property type="match status" value="1"/>
</dbReference>
<evidence type="ECO:0000313" key="4">
    <source>
        <dbReference type="EMBL" id="QIZ72461.1"/>
    </source>
</evidence>
<gene>
    <name evidence="4" type="ORF">HCG48_19275</name>
</gene>
<dbReference type="InterPro" id="IPR006674">
    <property type="entry name" value="HD_domain"/>
</dbReference>
<evidence type="ECO:0000256" key="1">
    <source>
        <dbReference type="SAM" id="MobiDB-lite"/>
    </source>
</evidence>
<dbReference type="Gene3D" id="1.10.3210.10">
    <property type="entry name" value="Hypothetical protein af1432"/>
    <property type="match status" value="1"/>
</dbReference>
<feature type="domain" description="HD/PDEase" evidence="3">
    <location>
        <begin position="639"/>
        <end position="800"/>
    </location>
</feature>
<dbReference type="SUPFAM" id="SSF109604">
    <property type="entry name" value="HD-domain/PDEase-like"/>
    <property type="match status" value="1"/>
</dbReference>
<reference evidence="4 5" key="1">
    <citation type="submission" date="2020-04" db="EMBL/GenBank/DDBJ databases">
        <authorList>
            <person name="Basu S."/>
            <person name="Maruthanayagam V."/>
            <person name="Chakraborty S."/>
            <person name="Pramanik A."/>
            <person name="Mukherjee J."/>
            <person name="Brink B."/>
        </authorList>
    </citation>
    <scope>NUCLEOTIDE SEQUENCE [LARGE SCALE GENOMIC DNA]</scope>
    <source>
        <strain evidence="4 5">AP17</strain>
    </source>
</reference>
<dbReference type="Proteomes" id="UP000500857">
    <property type="component" value="Chromosome"/>
</dbReference>
<name>A0A6H1U0V2_9CYAN</name>
<evidence type="ECO:0000313" key="5">
    <source>
        <dbReference type="Proteomes" id="UP000500857"/>
    </source>
</evidence>
<keyword evidence="2" id="KW-0472">Membrane</keyword>
<dbReference type="CDD" id="cd00077">
    <property type="entry name" value="HDc"/>
    <property type="match status" value="1"/>
</dbReference>
<dbReference type="Pfam" id="PF07697">
    <property type="entry name" value="7TMR-HDED"/>
    <property type="match status" value="1"/>
</dbReference>
<feature type="region of interest" description="Disordered" evidence="1">
    <location>
        <begin position="26"/>
        <end position="64"/>
    </location>
</feature>
<protein>
    <submittedName>
        <fullName evidence="4">HD family phosphohydrolase</fullName>
    </submittedName>
</protein>
<feature type="transmembrane region" description="Helical" evidence="2">
    <location>
        <begin position="552"/>
        <end position="575"/>
    </location>
</feature>
<dbReference type="GO" id="GO:0016787">
    <property type="term" value="F:hydrolase activity"/>
    <property type="evidence" value="ECO:0007669"/>
    <property type="project" value="UniProtKB-KW"/>
</dbReference>
<dbReference type="InterPro" id="IPR011621">
    <property type="entry name" value="Metal-dep_PHydrolase_7TM_intra"/>
</dbReference>
<accession>A0A6H1U0V2</accession>
<dbReference type="Pfam" id="PF01966">
    <property type="entry name" value="HD"/>
    <property type="match status" value="1"/>
</dbReference>
<dbReference type="EMBL" id="CP051167">
    <property type="protein sequence ID" value="QIZ72461.1"/>
    <property type="molecule type" value="Genomic_DNA"/>
</dbReference>
<dbReference type="NCBIfam" id="TIGR00277">
    <property type="entry name" value="HDIG"/>
    <property type="match status" value="1"/>
</dbReference>
<dbReference type="SMART" id="SM00471">
    <property type="entry name" value="HDc"/>
    <property type="match status" value="1"/>
</dbReference>
<dbReference type="InterPro" id="IPR052722">
    <property type="entry name" value="PgpH_phosphodiesterase"/>
</dbReference>